<dbReference type="Proteomes" id="UP000190744">
    <property type="component" value="Unassembled WGS sequence"/>
</dbReference>
<dbReference type="GO" id="GO:0005634">
    <property type="term" value="C:nucleus"/>
    <property type="evidence" value="ECO:0007669"/>
    <property type="project" value="UniProtKB-SubCell"/>
</dbReference>
<protein>
    <recommendedName>
        <fullName evidence="9">Transcription factor domain-containing protein</fullName>
    </recommendedName>
</protein>
<name>A0A1S9RRU6_PENBI</name>
<dbReference type="GO" id="GO:0008270">
    <property type="term" value="F:zinc ion binding"/>
    <property type="evidence" value="ECO:0007669"/>
    <property type="project" value="InterPro"/>
</dbReference>
<evidence type="ECO:0008006" key="9">
    <source>
        <dbReference type="Google" id="ProtNLM"/>
    </source>
</evidence>
<organism evidence="7 8">
    <name type="scientific">Penicillium brasilianum</name>
    <dbReference type="NCBI Taxonomy" id="104259"/>
    <lineage>
        <taxon>Eukaryota</taxon>
        <taxon>Fungi</taxon>
        <taxon>Dikarya</taxon>
        <taxon>Ascomycota</taxon>
        <taxon>Pezizomycotina</taxon>
        <taxon>Eurotiomycetes</taxon>
        <taxon>Eurotiomycetidae</taxon>
        <taxon>Eurotiales</taxon>
        <taxon>Aspergillaceae</taxon>
        <taxon>Penicillium</taxon>
    </lineage>
</organism>
<evidence type="ECO:0000256" key="2">
    <source>
        <dbReference type="ARBA" id="ARBA00023015"/>
    </source>
</evidence>
<feature type="compositionally biased region" description="Polar residues" evidence="6">
    <location>
        <begin position="58"/>
        <end position="67"/>
    </location>
</feature>
<dbReference type="CDD" id="cd12148">
    <property type="entry name" value="fungal_TF_MHR"/>
    <property type="match status" value="1"/>
</dbReference>
<evidence type="ECO:0000256" key="4">
    <source>
        <dbReference type="ARBA" id="ARBA00023163"/>
    </source>
</evidence>
<dbReference type="PANTHER" id="PTHR46910:SF37">
    <property type="entry name" value="ZN(II)2CYS6 TRANSCRIPTION FACTOR (EUROFUNG)"/>
    <property type="match status" value="1"/>
</dbReference>
<evidence type="ECO:0000256" key="3">
    <source>
        <dbReference type="ARBA" id="ARBA00023125"/>
    </source>
</evidence>
<dbReference type="PANTHER" id="PTHR46910">
    <property type="entry name" value="TRANSCRIPTION FACTOR PDR1"/>
    <property type="match status" value="1"/>
</dbReference>
<evidence type="ECO:0000256" key="1">
    <source>
        <dbReference type="ARBA" id="ARBA00004123"/>
    </source>
</evidence>
<feature type="region of interest" description="Disordered" evidence="6">
    <location>
        <begin position="579"/>
        <end position="608"/>
    </location>
</feature>
<keyword evidence="2" id="KW-0805">Transcription regulation</keyword>
<dbReference type="GO" id="GO:0003677">
    <property type="term" value="F:DNA binding"/>
    <property type="evidence" value="ECO:0007669"/>
    <property type="project" value="UniProtKB-KW"/>
</dbReference>
<evidence type="ECO:0000256" key="6">
    <source>
        <dbReference type="SAM" id="MobiDB-lite"/>
    </source>
</evidence>
<accession>A0A1S9RRU6</accession>
<feature type="region of interest" description="Disordered" evidence="6">
    <location>
        <begin position="39"/>
        <end position="86"/>
    </location>
</feature>
<dbReference type="AlphaFoldDB" id="A0A1S9RRU6"/>
<dbReference type="GO" id="GO:0006351">
    <property type="term" value="P:DNA-templated transcription"/>
    <property type="evidence" value="ECO:0007669"/>
    <property type="project" value="InterPro"/>
</dbReference>
<comment type="caution">
    <text evidence="7">The sequence shown here is derived from an EMBL/GenBank/DDBJ whole genome shotgun (WGS) entry which is preliminary data.</text>
</comment>
<evidence type="ECO:0000313" key="8">
    <source>
        <dbReference type="Proteomes" id="UP000190744"/>
    </source>
</evidence>
<keyword evidence="5" id="KW-0539">Nucleus</keyword>
<gene>
    <name evidence="7" type="ORF">PEBR_14390</name>
</gene>
<evidence type="ECO:0000256" key="5">
    <source>
        <dbReference type="ARBA" id="ARBA00023242"/>
    </source>
</evidence>
<reference evidence="8" key="1">
    <citation type="submission" date="2015-09" db="EMBL/GenBank/DDBJ databases">
        <authorList>
            <person name="Fill T.P."/>
            <person name="Baretta J.F."/>
            <person name="de Almeida L.G."/>
            <person name="Rocha M."/>
            <person name="de Souza D.H."/>
            <person name="Malavazi I."/>
            <person name="Cerdeira L.T."/>
            <person name="Hong H."/>
            <person name="Samborskyy M."/>
            <person name="de Vasconcelos A.T."/>
            <person name="Leadlay P."/>
            <person name="Rodrigues-Filho E."/>
        </authorList>
    </citation>
    <scope>NUCLEOTIDE SEQUENCE [LARGE SCALE GENOMIC DNA]</scope>
    <source>
        <strain evidence="8">LaBioMMi 136</strain>
    </source>
</reference>
<dbReference type="GO" id="GO:0003700">
    <property type="term" value="F:DNA-binding transcription factor activity"/>
    <property type="evidence" value="ECO:0007669"/>
    <property type="project" value="InterPro"/>
</dbReference>
<evidence type="ECO:0000313" key="7">
    <source>
        <dbReference type="EMBL" id="OOQ88232.1"/>
    </source>
</evidence>
<proteinExistence type="predicted"/>
<dbReference type="EMBL" id="LJBN01000120">
    <property type="protein sequence ID" value="OOQ88232.1"/>
    <property type="molecule type" value="Genomic_DNA"/>
</dbReference>
<keyword evidence="3" id="KW-0238">DNA-binding</keyword>
<comment type="subcellular location">
    <subcellularLocation>
        <location evidence="1">Nucleus</location>
    </subcellularLocation>
</comment>
<feature type="compositionally biased region" description="Low complexity" evidence="6">
    <location>
        <begin position="585"/>
        <end position="606"/>
    </location>
</feature>
<keyword evidence="4" id="KW-0804">Transcription</keyword>
<sequence length="678" mass="75994">MCATPERLSATGKVLAGIVNEKIQSIMKRLSGLEECLQQNKARHESSPTLLNHAGTESDPQTPTTPGETHGKSLHASGDTEEPKRTMEIATPNVSAYASSLDHSRLREDEARSCIHREMMDTSDLSLAQHMVLQSALSLIEQLSRKTPRSARKFHDTDILRPRHASDVELSRGDLVHILKGGADKHVRIMATLGFPGLLRWSTIRRMAMAALTGTTSEDQFFINKVMLHFQLAVIYHADLADERDVSVMKIIEELKVRHLKSALSALNLIGFSTPPSLSLLQALVTSVIVNGILGDVQALANLTISACRTLSSLGYHLSTATPTTEIDSEIRLIVVWTYHFDAAVSMLMNRPPSLPKLQFPILMLLPHSTQSSDIIFRLFTRIARVQERAIELRYSHTQGNVDRLAQGIEALRDELNHVYSSIEDVSRFPTNEHNIDMILHVHTLEFTCYSVEATILRFSPSLTYDDKLRERCLFCARKALLSLRAIQIINLGERNAVGSYQFYISWLTSTFPLCPFFVTFCNFVRTANKDDFDLLQDVTTGFADLSPPSQQIHRLHALCVSLVDLCRPLIFREPREAESPINASSSHTSHHTFGTGPGNTTHTNNSDWHINEASEQVGRNDRSIPVYNDTINQEHPSKGPRADKLDFDVLSWNDDLLWQLFSTQPSVDWYDVGNDGM</sequence>
<dbReference type="InterPro" id="IPR050987">
    <property type="entry name" value="AtrR-like"/>
</dbReference>